<accession>A0A834WJX8</accession>
<keyword evidence="2" id="KW-1185">Reference proteome</keyword>
<name>A0A834WJX8_9FABA</name>
<dbReference type="Proteomes" id="UP000634136">
    <property type="component" value="Unassembled WGS sequence"/>
</dbReference>
<proteinExistence type="predicted"/>
<comment type="caution">
    <text evidence="1">The sequence shown here is derived from an EMBL/GenBank/DDBJ whole genome shotgun (WGS) entry which is preliminary data.</text>
</comment>
<reference evidence="1" key="1">
    <citation type="submission" date="2020-09" db="EMBL/GenBank/DDBJ databases">
        <title>Genome-Enabled Discovery of Anthraquinone Biosynthesis in Senna tora.</title>
        <authorList>
            <person name="Kang S.-H."/>
            <person name="Pandey R.P."/>
            <person name="Lee C.-M."/>
            <person name="Sim J.-S."/>
            <person name="Jeong J.-T."/>
            <person name="Choi B.-S."/>
            <person name="Jung M."/>
            <person name="Ginzburg D."/>
            <person name="Zhao K."/>
            <person name="Won S.Y."/>
            <person name="Oh T.-J."/>
            <person name="Yu Y."/>
            <person name="Kim N.-H."/>
            <person name="Lee O.R."/>
            <person name="Lee T.-H."/>
            <person name="Bashyal P."/>
            <person name="Kim T.-S."/>
            <person name="Lee W.-H."/>
            <person name="Kawkins C."/>
            <person name="Kim C.-K."/>
            <person name="Kim J.S."/>
            <person name="Ahn B.O."/>
            <person name="Rhee S.Y."/>
            <person name="Sohng J.K."/>
        </authorList>
    </citation>
    <scope>NUCLEOTIDE SEQUENCE</scope>
    <source>
        <tissue evidence="1">Leaf</tissue>
    </source>
</reference>
<evidence type="ECO:0000313" key="2">
    <source>
        <dbReference type="Proteomes" id="UP000634136"/>
    </source>
</evidence>
<evidence type="ECO:0000313" key="1">
    <source>
        <dbReference type="EMBL" id="KAF7822081.1"/>
    </source>
</evidence>
<dbReference type="AlphaFoldDB" id="A0A834WJX8"/>
<dbReference type="EMBL" id="JAAIUW010000008">
    <property type="protein sequence ID" value="KAF7822081.1"/>
    <property type="molecule type" value="Genomic_DNA"/>
</dbReference>
<gene>
    <name evidence="1" type="ORF">G2W53_027536</name>
</gene>
<protein>
    <submittedName>
        <fullName evidence="1">Uncharacterized protein</fullName>
    </submittedName>
</protein>
<organism evidence="1 2">
    <name type="scientific">Senna tora</name>
    <dbReference type="NCBI Taxonomy" id="362788"/>
    <lineage>
        <taxon>Eukaryota</taxon>
        <taxon>Viridiplantae</taxon>
        <taxon>Streptophyta</taxon>
        <taxon>Embryophyta</taxon>
        <taxon>Tracheophyta</taxon>
        <taxon>Spermatophyta</taxon>
        <taxon>Magnoliopsida</taxon>
        <taxon>eudicotyledons</taxon>
        <taxon>Gunneridae</taxon>
        <taxon>Pentapetalae</taxon>
        <taxon>rosids</taxon>
        <taxon>fabids</taxon>
        <taxon>Fabales</taxon>
        <taxon>Fabaceae</taxon>
        <taxon>Caesalpinioideae</taxon>
        <taxon>Cassia clade</taxon>
        <taxon>Senna</taxon>
    </lineage>
</organism>
<sequence>MSKVEGILNVDTIHDELFNRTSKRHIPLLVSDASLNNVVEYFISKVKIIIGKICDIWNMLQWGWQQAITNELGKNISVNCMDDGLRKLQTDHDFMEKEKMMRYHGPIVPKVQNKLEKTKRKSRFWTPVWAGDREGARYEVQCLPHKYDVNLSTRSCSCNE</sequence>
<dbReference type="OrthoDB" id="1744165at2759"/>